<keyword evidence="2" id="KW-1185">Reference proteome</keyword>
<organism evidence="1 2">
    <name type="scientific">Paracoccus halophilus</name>
    <dbReference type="NCBI Taxonomy" id="376733"/>
    <lineage>
        <taxon>Bacteria</taxon>
        <taxon>Pseudomonadati</taxon>
        <taxon>Pseudomonadota</taxon>
        <taxon>Alphaproteobacteria</taxon>
        <taxon>Rhodobacterales</taxon>
        <taxon>Paracoccaceae</taxon>
        <taxon>Paracoccus</taxon>
    </lineage>
</organism>
<proteinExistence type="predicted"/>
<reference evidence="1 2" key="2">
    <citation type="submission" date="2014-10" db="EMBL/GenBank/DDBJ databases">
        <title>Paracoccus sanguinis sp. nov., isolated from clinical specimens of New York State patients.</title>
        <authorList>
            <person name="Mingle L.A."/>
            <person name="Cole J.A."/>
            <person name="Lapierre P."/>
            <person name="Musser K.A."/>
        </authorList>
    </citation>
    <scope>NUCLEOTIDE SEQUENCE [LARGE SCALE GENOMIC DNA]</scope>
    <source>
        <strain evidence="1 2">JCM 14014</strain>
    </source>
</reference>
<sequence length="219" mass="25294">MRTLARRRAEADGDLEPWSEQQFRDFHANQTFVPGTDRQLFDIVVARLRDIRDWLENGDDSPYQTWQRVTSETEMRNLIAGELNRRAQGRYTCAQENELANAQRPDLFVQVPFVTHPVPIELKLLDKPWSGPNLRERLKNQLAGDYLREGRGRTGVFLLIWTGAATNRRWQIENQTVGLAELEGALTNYWNKISQEFENVDALSILVIDLTIRLSKSNG</sequence>
<dbReference type="Proteomes" id="UP000029846">
    <property type="component" value="Unassembled WGS sequence"/>
</dbReference>
<reference evidence="1 2" key="1">
    <citation type="submission" date="2014-09" db="EMBL/GenBank/DDBJ databases">
        <authorList>
            <person name="McGinnis J.M."/>
            <person name="Wolfgang W.J."/>
        </authorList>
    </citation>
    <scope>NUCLEOTIDE SEQUENCE [LARGE SCALE GENOMIC DNA]</scope>
    <source>
        <strain evidence="1 2">JCM 14014</strain>
    </source>
</reference>
<dbReference type="AlphaFoldDB" id="A0A099EUR1"/>
<evidence type="ECO:0000313" key="1">
    <source>
        <dbReference type="EMBL" id="KGJ01643.1"/>
    </source>
</evidence>
<dbReference type="EMBL" id="JRKN01000069">
    <property type="protein sequence ID" value="KGJ01643.1"/>
    <property type="molecule type" value="Genomic_DNA"/>
</dbReference>
<dbReference type="eggNOG" id="COG5635">
    <property type="taxonomic scope" value="Bacteria"/>
</dbReference>
<accession>A0A099EUR1</accession>
<gene>
    <name evidence="1" type="ORF">IT41_19640</name>
</gene>
<evidence type="ECO:0000313" key="2">
    <source>
        <dbReference type="Proteomes" id="UP000029846"/>
    </source>
</evidence>
<name>A0A099EUR1_9RHOB</name>
<comment type="caution">
    <text evidence="1">The sequence shown here is derived from an EMBL/GenBank/DDBJ whole genome shotgun (WGS) entry which is preliminary data.</text>
</comment>
<protein>
    <submittedName>
        <fullName evidence="1">Uncharacterized protein</fullName>
    </submittedName>
</protein>